<evidence type="ECO:0000313" key="1">
    <source>
        <dbReference type="EMBL" id="TMI74648.1"/>
    </source>
</evidence>
<organism evidence="1 2">
    <name type="scientific">Candidatus Segetimicrobium genomatis</name>
    <dbReference type="NCBI Taxonomy" id="2569760"/>
    <lineage>
        <taxon>Bacteria</taxon>
        <taxon>Bacillati</taxon>
        <taxon>Candidatus Sysuimicrobiota</taxon>
        <taxon>Candidatus Sysuimicrobiia</taxon>
        <taxon>Candidatus Sysuimicrobiales</taxon>
        <taxon>Candidatus Segetimicrobiaceae</taxon>
        <taxon>Candidatus Segetimicrobium</taxon>
    </lineage>
</organism>
<comment type="caution">
    <text evidence="1">The sequence shown here is derived from an EMBL/GenBank/DDBJ whole genome shotgun (WGS) entry which is preliminary data.</text>
</comment>
<reference evidence="1 2" key="1">
    <citation type="journal article" date="2019" name="Nat. Microbiol.">
        <title>Mediterranean grassland soil C-N compound turnover is dependent on rainfall and depth, and is mediated by genomically divergent microorganisms.</title>
        <authorList>
            <person name="Diamond S."/>
            <person name="Andeer P.F."/>
            <person name="Li Z."/>
            <person name="Crits-Christoph A."/>
            <person name="Burstein D."/>
            <person name="Anantharaman K."/>
            <person name="Lane K.R."/>
            <person name="Thomas B.C."/>
            <person name="Pan C."/>
            <person name="Northen T.R."/>
            <person name="Banfield J.F."/>
        </authorList>
    </citation>
    <scope>NUCLEOTIDE SEQUENCE [LARGE SCALE GENOMIC DNA]</scope>
    <source>
        <strain evidence="1">NP_8</strain>
    </source>
</reference>
<protein>
    <submittedName>
        <fullName evidence="1">DUF1573 domain-containing protein</fullName>
    </submittedName>
</protein>
<accession>A0A537ITI8</accession>
<dbReference type="Proteomes" id="UP000318834">
    <property type="component" value="Unassembled WGS sequence"/>
</dbReference>
<name>A0A537ITI8_9BACT</name>
<evidence type="ECO:0000313" key="2">
    <source>
        <dbReference type="Proteomes" id="UP000318834"/>
    </source>
</evidence>
<dbReference type="EMBL" id="VBAP01000054">
    <property type="protein sequence ID" value="TMI74648.1"/>
    <property type="molecule type" value="Genomic_DNA"/>
</dbReference>
<sequence length="131" mass="14596">MKDTDEAQFQDTVSEYLLRHRSILDVQSKLSEAAARVNRAVAKSVTTCGCISVNAVRQKFPTDVSLRELKQFMATHLTGEMCDKCREVVETEIGTTLFYLAALCGLLDLNLEEVLEKEHARVSALGVFNLT</sequence>
<gene>
    <name evidence="1" type="ORF">E6H05_07705</name>
</gene>
<proteinExistence type="predicted"/>
<dbReference type="AlphaFoldDB" id="A0A537ITI8"/>